<dbReference type="PANTHER" id="PTHR11412:SF146">
    <property type="entry name" value="CD109 ANTIGEN"/>
    <property type="match status" value="1"/>
</dbReference>
<feature type="domain" description="Alpha-2-macroglobulin bait region" evidence="3">
    <location>
        <begin position="494"/>
        <end position="630"/>
    </location>
</feature>
<dbReference type="InterPro" id="IPR002172">
    <property type="entry name" value="LDrepeatLR_classA_rpt"/>
</dbReference>
<evidence type="ECO:0008006" key="8">
    <source>
        <dbReference type="Google" id="ProtNLM"/>
    </source>
</evidence>
<evidence type="ECO:0000313" key="6">
    <source>
        <dbReference type="EMBL" id="KAF6214650.1"/>
    </source>
</evidence>
<dbReference type="SUPFAM" id="SSF48239">
    <property type="entry name" value="Terpenoid cyclases/Protein prenyltransferases"/>
    <property type="match status" value="1"/>
</dbReference>
<protein>
    <recommendedName>
        <fullName evidence="8">CD109 antigen</fullName>
    </recommendedName>
</protein>
<dbReference type="InterPro" id="IPR011625">
    <property type="entry name" value="A2M_N_BRD"/>
</dbReference>
<gene>
    <name evidence="6" type="ORF">GE061_009393</name>
</gene>
<evidence type="ECO:0000256" key="2">
    <source>
        <dbReference type="PROSITE-ProRule" id="PRU00124"/>
    </source>
</evidence>
<dbReference type="SUPFAM" id="SSF49410">
    <property type="entry name" value="Alpha-macroglobulin receptor domain"/>
    <property type="match status" value="1"/>
</dbReference>
<dbReference type="SMART" id="SM01360">
    <property type="entry name" value="A2M"/>
    <property type="match status" value="1"/>
</dbReference>
<dbReference type="GO" id="GO:0005615">
    <property type="term" value="C:extracellular space"/>
    <property type="evidence" value="ECO:0007669"/>
    <property type="project" value="InterPro"/>
</dbReference>
<comment type="caution">
    <text evidence="6">The sequence shown here is derived from an EMBL/GenBank/DDBJ whole genome shotgun (WGS) entry which is preliminary data.</text>
</comment>
<reference evidence="6" key="1">
    <citation type="journal article" date="2021" name="Mol. Ecol. Resour.">
        <title>Apolygus lucorum genome provides insights into omnivorousness and mesophyll feeding.</title>
        <authorList>
            <person name="Liu Y."/>
            <person name="Liu H."/>
            <person name="Wang H."/>
            <person name="Huang T."/>
            <person name="Liu B."/>
            <person name="Yang B."/>
            <person name="Yin L."/>
            <person name="Li B."/>
            <person name="Zhang Y."/>
            <person name="Zhang S."/>
            <person name="Jiang F."/>
            <person name="Zhang X."/>
            <person name="Ren Y."/>
            <person name="Wang B."/>
            <person name="Wang S."/>
            <person name="Lu Y."/>
            <person name="Wu K."/>
            <person name="Fan W."/>
            <person name="Wang G."/>
        </authorList>
    </citation>
    <scope>NUCLEOTIDE SEQUENCE</scope>
    <source>
        <strain evidence="6">12Hb</strain>
    </source>
</reference>
<dbReference type="OrthoDB" id="6359008at2759"/>
<dbReference type="SMART" id="SM01361">
    <property type="entry name" value="A2M_recep"/>
    <property type="match status" value="1"/>
</dbReference>
<evidence type="ECO:0000259" key="3">
    <source>
        <dbReference type="SMART" id="SM01359"/>
    </source>
</evidence>
<dbReference type="InterPro" id="IPR036055">
    <property type="entry name" value="LDL_receptor-like_sf"/>
</dbReference>
<feature type="disulfide bond" evidence="2">
    <location>
        <begin position="716"/>
        <end position="734"/>
    </location>
</feature>
<dbReference type="Gene3D" id="1.50.10.20">
    <property type="match status" value="1"/>
</dbReference>
<dbReference type="Gene3D" id="4.10.400.10">
    <property type="entry name" value="Low-density Lipoprotein Receptor"/>
    <property type="match status" value="1"/>
</dbReference>
<dbReference type="InterPro" id="IPR050473">
    <property type="entry name" value="A2M/Complement_sys"/>
</dbReference>
<evidence type="ECO:0000259" key="5">
    <source>
        <dbReference type="SMART" id="SM01361"/>
    </source>
</evidence>
<dbReference type="InterPro" id="IPR008930">
    <property type="entry name" value="Terpenoid_cyclase/PrenylTrfase"/>
</dbReference>
<evidence type="ECO:0000256" key="1">
    <source>
        <dbReference type="ARBA" id="ARBA00023157"/>
    </source>
</evidence>
<dbReference type="GO" id="GO:0004866">
    <property type="term" value="F:endopeptidase inhibitor activity"/>
    <property type="evidence" value="ECO:0007669"/>
    <property type="project" value="InterPro"/>
</dbReference>
<feature type="domain" description="Alpha-macroglobulin receptor-binding" evidence="5">
    <location>
        <begin position="1444"/>
        <end position="1535"/>
    </location>
</feature>
<comment type="caution">
    <text evidence="2">Lacks conserved residue(s) required for the propagation of feature annotation.</text>
</comment>
<dbReference type="Gene3D" id="2.60.40.10">
    <property type="entry name" value="Immunoglobulins"/>
    <property type="match status" value="1"/>
</dbReference>
<dbReference type="Gene3D" id="2.60.40.2950">
    <property type="match status" value="1"/>
</dbReference>
<dbReference type="InterPro" id="IPR013783">
    <property type="entry name" value="Ig-like_fold"/>
</dbReference>
<accession>A0A8S9Y010</accession>
<dbReference type="Gene3D" id="2.60.40.690">
    <property type="entry name" value="Alpha-macroglobulin, receptor-binding domain"/>
    <property type="match status" value="1"/>
</dbReference>
<keyword evidence="1 2" id="KW-1015">Disulfide bond</keyword>
<dbReference type="InterPro" id="IPR002890">
    <property type="entry name" value="MG2"/>
</dbReference>
<dbReference type="Pfam" id="PF00207">
    <property type="entry name" value="A2M"/>
    <property type="match status" value="1"/>
</dbReference>
<name>A0A8S9Y010_APOLU</name>
<dbReference type="PROSITE" id="PS50068">
    <property type="entry name" value="LDLRA_2"/>
    <property type="match status" value="1"/>
</dbReference>
<dbReference type="InterPro" id="IPR009048">
    <property type="entry name" value="A-macroglobulin_rcpt-bd"/>
</dbReference>
<dbReference type="Pfam" id="PF01835">
    <property type="entry name" value="MG2"/>
    <property type="match status" value="1"/>
</dbReference>
<dbReference type="PANTHER" id="PTHR11412">
    <property type="entry name" value="MACROGLOBULIN / COMPLEMENT"/>
    <property type="match status" value="1"/>
</dbReference>
<keyword evidence="7" id="KW-1185">Reference proteome</keyword>
<dbReference type="InterPro" id="IPR011626">
    <property type="entry name" value="Alpha-macroglobulin_TED"/>
</dbReference>
<proteinExistence type="predicted"/>
<dbReference type="EMBL" id="WIXP02000002">
    <property type="protein sequence ID" value="KAF6214650.1"/>
    <property type="molecule type" value="Genomic_DNA"/>
</dbReference>
<feature type="domain" description="Alpha-2-macroglobulin" evidence="4">
    <location>
        <begin position="771"/>
        <end position="863"/>
    </location>
</feature>
<dbReference type="Proteomes" id="UP000466442">
    <property type="component" value="Unassembled WGS sequence"/>
</dbReference>
<dbReference type="Gene3D" id="2.60.40.1930">
    <property type="match status" value="2"/>
</dbReference>
<dbReference type="CDD" id="cd00112">
    <property type="entry name" value="LDLa"/>
    <property type="match status" value="1"/>
</dbReference>
<dbReference type="SMART" id="SM01359">
    <property type="entry name" value="A2M_N_2"/>
    <property type="match status" value="1"/>
</dbReference>
<dbReference type="SMART" id="SM00192">
    <property type="entry name" value="LDLa"/>
    <property type="match status" value="1"/>
</dbReference>
<evidence type="ECO:0000259" key="4">
    <source>
        <dbReference type="SMART" id="SM01360"/>
    </source>
</evidence>
<dbReference type="Pfam" id="PF07677">
    <property type="entry name" value="A2M_recep"/>
    <property type="match status" value="1"/>
</dbReference>
<dbReference type="InterPro" id="IPR001599">
    <property type="entry name" value="Macroglobln_a2"/>
</dbReference>
<dbReference type="Pfam" id="PF07678">
    <property type="entry name" value="TED_complement"/>
    <property type="match status" value="1"/>
</dbReference>
<dbReference type="Pfam" id="PF07703">
    <property type="entry name" value="A2M_BRD"/>
    <property type="match status" value="1"/>
</dbReference>
<dbReference type="SUPFAM" id="SSF57424">
    <property type="entry name" value="LDL receptor-like module"/>
    <property type="match status" value="1"/>
</dbReference>
<organism evidence="6 7">
    <name type="scientific">Apolygus lucorum</name>
    <name type="common">Small green plant bug</name>
    <name type="synonym">Lygocoris lucorum</name>
    <dbReference type="NCBI Taxonomy" id="248454"/>
    <lineage>
        <taxon>Eukaryota</taxon>
        <taxon>Metazoa</taxon>
        <taxon>Ecdysozoa</taxon>
        <taxon>Arthropoda</taxon>
        <taxon>Hexapoda</taxon>
        <taxon>Insecta</taxon>
        <taxon>Pterygota</taxon>
        <taxon>Neoptera</taxon>
        <taxon>Paraneoptera</taxon>
        <taxon>Hemiptera</taxon>
        <taxon>Heteroptera</taxon>
        <taxon>Panheteroptera</taxon>
        <taxon>Cimicomorpha</taxon>
        <taxon>Miridae</taxon>
        <taxon>Mirini</taxon>
        <taxon>Apolygus</taxon>
    </lineage>
</organism>
<evidence type="ECO:0000313" key="7">
    <source>
        <dbReference type="Proteomes" id="UP000466442"/>
    </source>
</evidence>
<sequence length="1590" mass="177386">MPLERPLQSRGRLHSSISSPVASYIPTIPVQSRRDLMMRRPLLLTALFTIVAAPPPCHVITGGRSVRPGQLYVVAVHLCSEGELKMTSSILRSGVVVTSATLDISSGAVAQIPLKVPTGITSGNYKLVVEGALKGTNKYFYNSTSLEFKPKLAAIIIQTSRPIYRASQIVYFRVLALQTDLKAYDDSLDVYIIDSDGFIMRRWLSVVTNNGILSMKYKLPEYVKEGVWKIRVKTYSQVEEQNIKVENYFDPLFEVFVELPAYAGSGDEELTAIVKGMMTTQEIVRGNLTMRLLLTKNHQDAPQLLWERRLFAHGPVEQRINVSDIDGEGGELKLEAEMTDMLYGSSSKGYSVTRIVPDRLRIRFVCDGIITFRLAKPIVLSIAVESESGQAVVPGTIEKSLLRVEVESTTRDGIVEKMEPIELFPIDLLNQANDLFFIDSDALENFPRTGVITVTLRPPPSVEYLRIRAILKVDGTEIDASALCAAVSSPDGNIALYASSLYPQVDEYAVLHLTADVPIHSFQYLVISKDNIVNGGEVSLPAGLRPTASFSVAMGPDMAPGFHVVAYASHNGTLLADSIFLPVNGFNRYEMALTMNNGKDLRGDNVEIIVSGDEGAYIVVSSARENFSHKIQAGNEMSLSRVLNSLMSFDHYYKRLPRVSRRWANGEMPEETQYFPNSGSGRSPRRTFALASLVLFTDMISAPTSESCEDPDLYYCNGGGCYNETQKCNGVPDCIDSTDEQNCEILQDDDYEFAISRLSRSVFLFDADDGDWAWREIKKNDHTGDEYDPIEVPKVAENWVINAFSVSPKVGFSILESPIQYSSKRGLSARLSGPPSCRRGEQLGLRLVIHNNDPARTLVLVQVIASPSHKVVQVGSAGFVSSYSASLVGGHLQILIYVRGESQERLDLPVVPTVEQGEVEIQVIASSQAGRESMTHVLQVLPEGAEVKRHLSSVLDLRSRAFVLSYLDIPVEETPIVPYQVWRRYVFGSPTCSISVTGNLLGPLLEPDGISLVTTLDRHAKGTDVRLYEFGMSIWTLHYRRLMSTVENSREVRERLEHANLLYGNIMKRYNDAGYFVNWDSAHPSVWLTAWVLRVLKGAVYGDWEYVLYVDKRVVEAAVSWILGFQTPEGKFVETEYYINTPLDSRTSDHTPDSRVAMTAHVLIALNECSVLVEGHTRNRVVESILSGIKYLEAKLNIIVDTRVLAIAVWALNLGKSDRLQTAMNLLINRTRTNTDGLPYWSPVEIPSPPLKKENQRLFRGARLYTEGDSAAVEATSYALLALMAQEGVSPTTDNIVLWLQTMRMSNDGFISMMDTLMAVQALTEYANRARLVDVTHMDVRLTSPSDPSVDHLLHIRNRSDISLSHVIQMKRVWGHVNVIGRGAGLALVQLHISYGVDVVSLLDAPSTKSFGLTIREFYSSDRNKSAITIEACTKWLNDWPPSSGSAVLEVDVPTGYFLVESEAEQIIRKNAHPSLRDAKTLHHKTVWLFDHIPNSWNCFNHTVRRWFAVANMTLYRGAILYEANARENFVQVLFNSTPLYTLSICEVCGSYQCPYCPYYNSAQQIRFSIDHLGAIFLSLYLLRHNKFVL</sequence>
<dbReference type="InterPro" id="IPR036595">
    <property type="entry name" value="A-macroglobulin_rcpt-bd_sf"/>
</dbReference>
<feature type="disulfide bond" evidence="2">
    <location>
        <begin position="728"/>
        <end position="743"/>
    </location>
</feature>